<keyword evidence="1" id="KW-0175">Coiled coil</keyword>
<feature type="compositionally biased region" description="Basic and acidic residues" evidence="2">
    <location>
        <begin position="284"/>
        <end position="296"/>
    </location>
</feature>
<sequence>MAANSNNYSVRDIILRYESEEDEFVRELEQMVTQENIEDSINDDDGPPILSVVCSLAEEIGLLRSENRRLKSKLAAPAPRSKNVVQRMSAMFENRGSGIFPRLRRINRSSESIEVRTGARERLSTPPRKEPNSATSTDDSYARGIPPIVRPELSDSDTDEQMFNMQISRSRDSTRRCDSVRRPNDHSTSACTSPSSASSSRDHSETMTTSRSSFLDLFGFRRRSSLIPQSYSKTTTTTTKQIVKKRRRKFSGNDSESSGMYINLDDDDHRSRLPAKPPRPASYYRRDDSEDSDCLRQSRQRKSTSFLNVSHYDRSNDSLFRVDRETQMQHEKDNLLAEIEELKMRNQGLVEQLREKSQQQSKLQCQLHKAEMHANTLSRRCALSEALERLTIDERIEKSATSALKKIEERLRIFENQMQNAKLEAANAHQMAVNSNCNERIAHQNCLDKLENLQREHLRFIHSSLLEIGTDEANLKRRLDNLPTYEALYAFTHSVVRRLNESRWAMIEKANEASRAQMDLIATQTSLLVTHAQMERLRIALGIKGRRQRRPVSFHGQDCFDRGVRHELNFYLPFKLQGSRVENHRRTFGKSGGELKNERNIEEEFLKLFAYTKADDTPEIPREKAGIRAVSRIESMMREMNTGGVASSNRPMRRPSVTRDRKESSNRRPISLVETEERRIRRNEETRRSIKYMKTNSIDHTRLEEMQPSNMISEQDPRGTPLMSRRIVIPQNNNNNAYDIVPENCQVGRVRKLERAFSTESRNTSDSMPNRDTRASKIQRSQPVSRIRPPNITRFRTMEGQPSSSAISYNRPSRTLEPSNRIASPENSRIPTPSIRHSGVEKKSWIDRLKAIGRP</sequence>
<feature type="compositionally biased region" description="Basic and acidic residues" evidence="2">
    <location>
        <begin position="111"/>
        <end position="131"/>
    </location>
</feature>
<evidence type="ECO:0000313" key="3">
    <source>
        <dbReference type="EMBL" id="CAB3409143.1"/>
    </source>
</evidence>
<feature type="coiled-coil region" evidence="1">
    <location>
        <begin position="325"/>
        <end position="359"/>
    </location>
</feature>
<feature type="compositionally biased region" description="Basic and acidic residues" evidence="2">
    <location>
        <begin position="169"/>
        <end position="185"/>
    </location>
</feature>
<gene>
    <name evidence="3" type="ORF">CBOVIS_LOCUS10833</name>
</gene>
<dbReference type="EMBL" id="CADEPM010000008">
    <property type="protein sequence ID" value="CAB3409143.1"/>
    <property type="molecule type" value="Genomic_DNA"/>
</dbReference>
<evidence type="ECO:0000313" key="4">
    <source>
        <dbReference type="Proteomes" id="UP000494206"/>
    </source>
</evidence>
<feature type="compositionally biased region" description="Low complexity" evidence="2">
    <location>
        <begin position="186"/>
        <end position="199"/>
    </location>
</feature>
<evidence type="ECO:0000256" key="1">
    <source>
        <dbReference type="SAM" id="Coils"/>
    </source>
</evidence>
<feature type="coiled-coil region" evidence="1">
    <location>
        <begin position="397"/>
        <end position="431"/>
    </location>
</feature>
<dbReference type="OrthoDB" id="5804550at2759"/>
<feature type="region of interest" description="Disordered" evidence="2">
    <location>
        <begin position="229"/>
        <end position="306"/>
    </location>
</feature>
<feature type="compositionally biased region" description="Polar residues" evidence="2">
    <location>
        <begin position="800"/>
        <end position="831"/>
    </location>
</feature>
<evidence type="ECO:0000256" key="2">
    <source>
        <dbReference type="SAM" id="MobiDB-lite"/>
    </source>
</evidence>
<feature type="compositionally biased region" description="Basic and acidic residues" evidence="2">
    <location>
        <begin position="657"/>
        <end position="666"/>
    </location>
</feature>
<organism evidence="3 4">
    <name type="scientific">Caenorhabditis bovis</name>
    <dbReference type="NCBI Taxonomy" id="2654633"/>
    <lineage>
        <taxon>Eukaryota</taxon>
        <taxon>Metazoa</taxon>
        <taxon>Ecdysozoa</taxon>
        <taxon>Nematoda</taxon>
        <taxon>Chromadorea</taxon>
        <taxon>Rhabditida</taxon>
        <taxon>Rhabditina</taxon>
        <taxon>Rhabditomorpha</taxon>
        <taxon>Rhabditoidea</taxon>
        <taxon>Rhabditidae</taxon>
        <taxon>Peloderinae</taxon>
        <taxon>Caenorhabditis</taxon>
    </lineage>
</organism>
<proteinExistence type="predicted"/>
<feature type="region of interest" description="Disordered" evidence="2">
    <location>
        <begin position="756"/>
        <end position="841"/>
    </location>
</feature>
<feature type="region of interest" description="Disordered" evidence="2">
    <location>
        <begin position="111"/>
        <end position="210"/>
    </location>
</feature>
<comment type="caution">
    <text evidence="3">The sequence shown here is derived from an EMBL/GenBank/DDBJ whole genome shotgun (WGS) entry which is preliminary data.</text>
</comment>
<feature type="compositionally biased region" description="Polar residues" evidence="2">
    <location>
        <begin position="758"/>
        <end position="768"/>
    </location>
</feature>
<feature type="region of interest" description="Disordered" evidence="2">
    <location>
        <begin position="643"/>
        <end position="669"/>
    </location>
</feature>
<protein>
    <submittedName>
        <fullName evidence="3">Uncharacterized protein</fullName>
    </submittedName>
</protein>
<reference evidence="3 4" key="1">
    <citation type="submission" date="2020-04" db="EMBL/GenBank/DDBJ databases">
        <authorList>
            <person name="Laetsch R D."/>
            <person name="Stevens L."/>
            <person name="Kumar S."/>
            <person name="Blaxter L. M."/>
        </authorList>
    </citation>
    <scope>NUCLEOTIDE SEQUENCE [LARGE SCALE GENOMIC DNA]</scope>
</reference>
<keyword evidence="4" id="KW-1185">Reference proteome</keyword>
<accession>A0A8S1F996</accession>
<name>A0A8S1F996_9PELO</name>
<dbReference type="AlphaFoldDB" id="A0A8S1F996"/>
<dbReference type="Proteomes" id="UP000494206">
    <property type="component" value="Unassembled WGS sequence"/>
</dbReference>